<protein>
    <submittedName>
        <fullName evidence="6">Ferritin</fullName>
    </submittedName>
</protein>
<dbReference type="GO" id="GO:0042802">
    <property type="term" value="F:identical protein binding"/>
    <property type="evidence" value="ECO:0007669"/>
    <property type="project" value="UniProtKB-ARBA"/>
</dbReference>
<dbReference type="PANTHER" id="PTHR11431">
    <property type="entry name" value="FERRITIN"/>
    <property type="match status" value="1"/>
</dbReference>
<dbReference type="InterPro" id="IPR041719">
    <property type="entry name" value="Ferritin_prok"/>
</dbReference>
<evidence type="ECO:0000256" key="4">
    <source>
        <dbReference type="ARBA" id="ARBA00023004"/>
    </source>
</evidence>
<accession>A0A0W8EBE2</accession>
<dbReference type="FunFam" id="1.20.1260.10:FF:000001">
    <property type="entry name" value="Non-heme ferritin"/>
    <property type="match status" value="1"/>
</dbReference>
<gene>
    <name evidence="6" type="ORF">ASZ90_016752</name>
</gene>
<dbReference type="CDD" id="cd01055">
    <property type="entry name" value="Nonheme_Ferritin"/>
    <property type="match status" value="1"/>
</dbReference>
<dbReference type="GO" id="GO:0006879">
    <property type="term" value="P:intracellular iron ion homeostasis"/>
    <property type="evidence" value="ECO:0007669"/>
    <property type="project" value="UniProtKB-KW"/>
</dbReference>
<evidence type="ECO:0000256" key="3">
    <source>
        <dbReference type="ARBA" id="ARBA00023002"/>
    </source>
</evidence>
<evidence type="ECO:0000256" key="2">
    <source>
        <dbReference type="ARBA" id="ARBA00022723"/>
    </source>
</evidence>
<dbReference type="InterPro" id="IPR008331">
    <property type="entry name" value="Ferritin_DPS_dom"/>
</dbReference>
<dbReference type="Gene3D" id="1.20.1260.10">
    <property type="match status" value="1"/>
</dbReference>
<dbReference type="Pfam" id="PF00210">
    <property type="entry name" value="Ferritin"/>
    <property type="match status" value="1"/>
</dbReference>
<sequence>MLKKSMEDALNKQVNAEFYSSYLYLAMSAYFESIPMKGFATWLRLQSREELSHGMKFYHYIVEVGGTPKLPAIEAPKTPWKSAEAVFEQVYAHEQKVTGLIHGLMDLAIKEKDYATQNFLGWFVKEQVEEEANASEILARIRILGDRPGHLFALDHELGKRE</sequence>
<keyword evidence="3" id="KW-0560">Oxidoreductase</keyword>
<evidence type="ECO:0000313" key="6">
    <source>
        <dbReference type="EMBL" id="KUG05773.1"/>
    </source>
</evidence>
<dbReference type="PROSITE" id="PS50905">
    <property type="entry name" value="FERRITIN_LIKE"/>
    <property type="match status" value="1"/>
</dbReference>
<dbReference type="SUPFAM" id="SSF47240">
    <property type="entry name" value="Ferritin-like"/>
    <property type="match status" value="1"/>
</dbReference>
<dbReference type="GO" id="GO:0005829">
    <property type="term" value="C:cytosol"/>
    <property type="evidence" value="ECO:0007669"/>
    <property type="project" value="TreeGrafter"/>
</dbReference>
<dbReference type="AlphaFoldDB" id="A0A0W8EBE2"/>
<dbReference type="GO" id="GO:0008199">
    <property type="term" value="F:ferric iron binding"/>
    <property type="evidence" value="ECO:0007669"/>
    <property type="project" value="InterPro"/>
</dbReference>
<dbReference type="PANTHER" id="PTHR11431:SF127">
    <property type="entry name" value="BACTERIAL NON-HEME FERRITIN"/>
    <property type="match status" value="1"/>
</dbReference>
<name>A0A0W8EBE2_9ZZZZ</name>
<organism evidence="6">
    <name type="scientific">hydrocarbon metagenome</name>
    <dbReference type="NCBI Taxonomy" id="938273"/>
    <lineage>
        <taxon>unclassified sequences</taxon>
        <taxon>metagenomes</taxon>
        <taxon>ecological metagenomes</taxon>
    </lineage>
</organism>
<dbReference type="InterPro" id="IPR009040">
    <property type="entry name" value="Ferritin-like_diiron"/>
</dbReference>
<feature type="domain" description="Ferritin-like diiron" evidence="5">
    <location>
        <begin position="1"/>
        <end position="145"/>
    </location>
</feature>
<dbReference type="GO" id="GO:0008198">
    <property type="term" value="F:ferrous iron binding"/>
    <property type="evidence" value="ECO:0007669"/>
    <property type="project" value="TreeGrafter"/>
</dbReference>
<keyword evidence="1" id="KW-0409">Iron storage</keyword>
<evidence type="ECO:0000259" key="5">
    <source>
        <dbReference type="PROSITE" id="PS50905"/>
    </source>
</evidence>
<keyword evidence="4" id="KW-0408">Iron</keyword>
<keyword evidence="2" id="KW-0479">Metal-binding</keyword>
<dbReference type="InterPro" id="IPR009078">
    <property type="entry name" value="Ferritin-like_SF"/>
</dbReference>
<dbReference type="EMBL" id="LNQE01001766">
    <property type="protein sequence ID" value="KUG05773.1"/>
    <property type="molecule type" value="Genomic_DNA"/>
</dbReference>
<dbReference type="InterPro" id="IPR001519">
    <property type="entry name" value="Ferritin"/>
</dbReference>
<dbReference type="InterPro" id="IPR012347">
    <property type="entry name" value="Ferritin-like"/>
</dbReference>
<comment type="caution">
    <text evidence="6">The sequence shown here is derived from an EMBL/GenBank/DDBJ whole genome shotgun (WGS) entry which is preliminary data.</text>
</comment>
<proteinExistence type="predicted"/>
<dbReference type="GO" id="GO:0006826">
    <property type="term" value="P:iron ion transport"/>
    <property type="evidence" value="ECO:0007669"/>
    <property type="project" value="InterPro"/>
</dbReference>
<evidence type="ECO:0000256" key="1">
    <source>
        <dbReference type="ARBA" id="ARBA00022434"/>
    </source>
</evidence>
<dbReference type="GO" id="GO:0004322">
    <property type="term" value="F:ferroxidase activity"/>
    <property type="evidence" value="ECO:0007669"/>
    <property type="project" value="TreeGrafter"/>
</dbReference>
<reference evidence="6" key="1">
    <citation type="journal article" date="2015" name="Proc. Natl. Acad. Sci. U.S.A.">
        <title>Networks of energetic and metabolic interactions define dynamics in microbial communities.</title>
        <authorList>
            <person name="Embree M."/>
            <person name="Liu J.K."/>
            <person name="Al-Bassam M.M."/>
            <person name="Zengler K."/>
        </authorList>
    </citation>
    <scope>NUCLEOTIDE SEQUENCE</scope>
</reference>